<dbReference type="OrthoDB" id="1441538at2"/>
<name>A0A1I1Y899_9BURK</name>
<organism evidence="1 2">
    <name type="scientific">Paracidovorax konjaci</name>
    <dbReference type="NCBI Taxonomy" id="32040"/>
    <lineage>
        <taxon>Bacteria</taxon>
        <taxon>Pseudomonadati</taxon>
        <taxon>Pseudomonadota</taxon>
        <taxon>Betaproteobacteria</taxon>
        <taxon>Burkholderiales</taxon>
        <taxon>Comamonadaceae</taxon>
        <taxon>Paracidovorax</taxon>
    </lineage>
</organism>
<gene>
    <name evidence="1" type="ORF">SAMN04489710_11654</name>
</gene>
<evidence type="ECO:0000313" key="1">
    <source>
        <dbReference type="EMBL" id="SFE15794.1"/>
    </source>
</evidence>
<dbReference type="STRING" id="32040.SAMN04489710_11654"/>
<dbReference type="RefSeq" id="WP_092956261.1">
    <property type="nucleotide sequence ID" value="NZ_FOMQ01000016.1"/>
</dbReference>
<proteinExistence type="predicted"/>
<sequence length="174" mass="18538">MEAEVNLDAENAALARRIVDFLRGIGLPVREAELPEGCFLPGVRIEHGGLCMDMARLRWPGDLLHEAGHLAVVPAALRAQVDGALEALPSVEHGGETEATAWAWAAMRHLGLDSAVLFHDGGYHGQSQSLRFTFEMGVYLGAAGLAAAGLALQPAQAEAQGAQPYPHMQAWLRA</sequence>
<accession>A0A1I1Y899</accession>
<reference evidence="2" key="1">
    <citation type="submission" date="2016-10" db="EMBL/GenBank/DDBJ databases">
        <authorList>
            <person name="Varghese N."/>
            <person name="Submissions S."/>
        </authorList>
    </citation>
    <scope>NUCLEOTIDE SEQUENCE [LARGE SCALE GENOMIC DNA]</scope>
    <source>
        <strain evidence="2">DSM 7481</strain>
    </source>
</reference>
<evidence type="ECO:0000313" key="2">
    <source>
        <dbReference type="Proteomes" id="UP000199517"/>
    </source>
</evidence>
<dbReference type="AlphaFoldDB" id="A0A1I1Y899"/>
<keyword evidence="2" id="KW-1185">Reference proteome</keyword>
<dbReference type="Proteomes" id="UP000199517">
    <property type="component" value="Unassembled WGS sequence"/>
</dbReference>
<dbReference type="EMBL" id="FOMQ01000016">
    <property type="protein sequence ID" value="SFE15794.1"/>
    <property type="molecule type" value="Genomic_DNA"/>
</dbReference>
<protein>
    <submittedName>
        <fullName evidence="1">Uncharacterized protein</fullName>
    </submittedName>
</protein>